<evidence type="ECO:0000256" key="2">
    <source>
        <dbReference type="ARBA" id="ARBA00022617"/>
    </source>
</evidence>
<evidence type="ECO:0000256" key="6">
    <source>
        <dbReference type="SAM" id="Phobius"/>
    </source>
</evidence>
<gene>
    <name evidence="8" type="ORF">CSSPTR1EN2_LOCUS10485</name>
</gene>
<evidence type="ECO:0000256" key="3">
    <source>
        <dbReference type="ARBA" id="ARBA00022723"/>
    </source>
</evidence>
<feature type="domain" description="Cytochrome c-552/DMSO reductase-like haem-binding" evidence="7">
    <location>
        <begin position="106"/>
        <end position="350"/>
    </location>
</feature>
<name>A0ABP0U2B5_9BRYO</name>
<dbReference type="PANTHER" id="PTHR36044:SF1">
    <property type="entry name" value="HEME BINDING PROTEIN"/>
    <property type="match status" value="1"/>
</dbReference>
<protein>
    <recommendedName>
        <fullName evidence="7">Cytochrome c-552/DMSO reductase-like haem-binding domain-containing protein</fullName>
    </recommendedName>
</protein>
<keyword evidence="2" id="KW-0349">Heme</keyword>
<dbReference type="PANTHER" id="PTHR36044">
    <property type="entry name" value="HEME BINDING PROTEIN"/>
    <property type="match status" value="1"/>
</dbReference>
<evidence type="ECO:0000259" key="7">
    <source>
        <dbReference type="SMART" id="SM00887"/>
    </source>
</evidence>
<keyword evidence="1" id="KW-0813">Transport</keyword>
<evidence type="ECO:0000313" key="8">
    <source>
        <dbReference type="EMBL" id="CAK9211089.1"/>
    </source>
</evidence>
<keyword evidence="6" id="KW-0812">Transmembrane</keyword>
<evidence type="ECO:0000256" key="1">
    <source>
        <dbReference type="ARBA" id="ARBA00022448"/>
    </source>
</evidence>
<keyword evidence="6" id="KW-0472">Membrane</keyword>
<dbReference type="EMBL" id="OZ019910">
    <property type="protein sequence ID" value="CAK9211089.1"/>
    <property type="molecule type" value="Genomic_DNA"/>
</dbReference>
<evidence type="ECO:0000256" key="5">
    <source>
        <dbReference type="ARBA" id="ARBA00023004"/>
    </source>
</evidence>
<dbReference type="Pfam" id="PF09459">
    <property type="entry name" value="EB_dh"/>
    <property type="match status" value="1"/>
</dbReference>
<dbReference type="Proteomes" id="UP001497512">
    <property type="component" value="Chromosome 18"/>
</dbReference>
<accession>A0ABP0U2B5</accession>
<keyword evidence="5" id="KW-0408">Iron</keyword>
<reference evidence="8" key="1">
    <citation type="submission" date="2024-02" db="EMBL/GenBank/DDBJ databases">
        <authorList>
            <consortium name="ELIXIR-Norway"/>
            <consortium name="Elixir Norway"/>
        </authorList>
    </citation>
    <scope>NUCLEOTIDE SEQUENCE</scope>
</reference>
<organism evidence="8 9">
    <name type="scientific">Sphagnum troendelagicum</name>
    <dbReference type="NCBI Taxonomy" id="128251"/>
    <lineage>
        <taxon>Eukaryota</taxon>
        <taxon>Viridiplantae</taxon>
        <taxon>Streptophyta</taxon>
        <taxon>Embryophyta</taxon>
        <taxon>Bryophyta</taxon>
        <taxon>Sphagnophytina</taxon>
        <taxon>Sphagnopsida</taxon>
        <taxon>Sphagnales</taxon>
        <taxon>Sphagnaceae</taxon>
        <taxon>Sphagnum</taxon>
    </lineage>
</organism>
<feature type="transmembrane region" description="Helical" evidence="6">
    <location>
        <begin position="378"/>
        <end position="400"/>
    </location>
</feature>
<dbReference type="Gene3D" id="2.60.40.1190">
    <property type="match status" value="1"/>
</dbReference>
<keyword evidence="9" id="KW-1185">Reference proteome</keyword>
<dbReference type="SMART" id="SM00887">
    <property type="entry name" value="EB_dh"/>
    <property type="match status" value="1"/>
</dbReference>
<dbReference type="CDD" id="cd00241">
    <property type="entry name" value="DOMON_like"/>
    <property type="match status" value="1"/>
</dbReference>
<evidence type="ECO:0000313" key="9">
    <source>
        <dbReference type="Proteomes" id="UP001497512"/>
    </source>
</evidence>
<sequence>MRRQGRRQMGLRSRAWVAPVRAPARLSRSARMLGDSRSSGRRCGNNNNNNNTCIILCCLVTLLCQVMIVARGHGDHGSTGPVCMRNIGVKLQASYLPGIITVDGDADDWSVVEGHSFMLLQAITDDAAHPYPEGDHSMQIKVAHDGKDVFFLIQVPGAYVYKSDSEKDMASVALIFGVGDDATYHNMGGCPELTMTCNSSTCSGHEVDLMHFYLNKAIPGRLYGSNLFDNINGTGRDSFGNLDDAYCWNPHCRYVDGADPYGTPGNGMNDWSGSWSHSTIDTEYGLVLPDSPYGTVDESGTYTFEFARPLRTNDQLQQDVQFTIGATHRMAAAFWYPLNNEAWESSQHYSASCDWLTLEILPGIGTGLNRSKVGNATVSAFSLLLSLAALSVSVAVGWWVRQTSRVASFNPIVNSL</sequence>
<proteinExistence type="predicted"/>
<keyword evidence="3" id="KW-0479">Metal-binding</keyword>
<dbReference type="InterPro" id="IPR019020">
    <property type="entry name" value="Cyt-c552/DMSO_Rdtase_haem-bd"/>
</dbReference>
<keyword evidence="4" id="KW-0249">Electron transport</keyword>
<evidence type="ECO:0000256" key="4">
    <source>
        <dbReference type="ARBA" id="ARBA00022982"/>
    </source>
</evidence>
<keyword evidence="6" id="KW-1133">Transmembrane helix</keyword>